<accession>A0A1G7WLG7</accession>
<dbReference type="FunFam" id="3.40.50.2030:FF:000001">
    <property type="entry name" value="Hydroxylamine reductase"/>
    <property type="match status" value="1"/>
</dbReference>
<dbReference type="FunFam" id="3.40.50.2030:FF:000002">
    <property type="entry name" value="Hydroxylamine reductase"/>
    <property type="match status" value="1"/>
</dbReference>
<evidence type="ECO:0000256" key="5">
    <source>
        <dbReference type="ARBA" id="ARBA00023002"/>
    </source>
</evidence>
<dbReference type="InterPro" id="IPR016100">
    <property type="entry name" value="Prismane_a-bundle"/>
</dbReference>
<dbReference type="OrthoDB" id="9761526at2"/>
<feature type="binding site" evidence="9">
    <location>
        <position position="25"/>
    </location>
    <ligand>
        <name>[2Fe-2S] cluster</name>
        <dbReference type="ChEBI" id="CHEBI:190135"/>
    </ligand>
</feature>
<dbReference type="GO" id="GO:0046872">
    <property type="term" value="F:metal ion binding"/>
    <property type="evidence" value="ECO:0007669"/>
    <property type="project" value="UniProtKB-KW"/>
</dbReference>
<dbReference type="Pfam" id="PF03063">
    <property type="entry name" value="Prismane"/>
    <property type="match status" value="1"/>
</dbReference>
<sequence>MFCIQCEQTINSKTKTGCSFAKGMCGKTAEVSDLQDVLVYSLHGLSELAALAWNQGIIDVEINRWAPQAFFATLTNVNFDPERIFQLAMQAEDYKSRLKSQLAGDIVFGQAAQLTLPNDPQALQHLAPELAVNRGKDQLDEDIISLRLLCLYGLKGAAAYLEHARVLGQTNDDIDLQYHRIMAWLGSDPTDATELFDQAMQIGLMNYQIMAMLDNGETQTFGHPTPSSVNTKPVKGKCILVSGHDLHDLEQILIQTQGTGINVYTNGEMLPAHAYPELNKYPHLVGNYGSAWQNQQHEFANFPGAIVMTSNCLLDPNPGAYAERLFTRSIVAWPGVSHIEGDDFSPVIDTALTLAGFEHDEIEQRLTVGFGRNTLLQAAPEVAKQVKLGNIKHFFLVGGCDGEKAQRSYYHDFACAVPDDALIMTLACGKYRFNHHQFGDIEGIPRLLDVGQCNDAYSAIQLALWLSKEFDCDINQLPLTLVLSWFEQKAIVILLTLFALGVKGIYVGPTAPAFMTHGVLESLIERFDLHLISTPQADLEQIYAA</sequence>
<comment type="function">
    <text evidence="9">Catalyzes the reduction of hydroxylamine to form NH(3) and H(2)O.</text>
</comment>
<evidence type="ECO:0000313" key="10">
    <source>
        <dbReference type="EMBL" id="SDG72841.1"/>
    </source>
</evidence>
<evidence type="ECO:0000256" key="9">
    <source>
        <dbReference type="HAMAP-Rule" id="MF_00069"/>
    </source>
</evidence>
<dbReference type="RefSeq" id="WP_093268863.1">
    <property type="nucleotide sequence ID" value="NZ_FNDD01000002.1"/>
</dbReference>
<feature type="binding site" evidence="9">
    <location>
        <position position="428"/>
    </location>
    <ligand>
        <name>hybrid [4Fe-2O-2S] cluster</name>
        <dbReference type="ChEBI" id="CHEBI:60519"/>
    </ligand>
</feature>
<feature type="binding site" evidence="9">
    <location>
        <position position="487"/>
    </location>
    <ligand>
        <name>hybrid [4Fe-2O-2S] cluster</name>
        <dbReference type="ChEBI" id="CHEBI:60519"/>
    </ligand>
</feature>
<dbReference type="InterPro" id="IPR016099">
    <property type="entry name" value="Prismane-like_a/b-sand"/>
</dbReference>
<dbReference type="SUPFAM" id="SSF56821">
    <property type="entry name" value="Prismane protein-like"/>
    <property type="match status" value="1"/>
</dbReference>
<feature type="binding site" evidence="9">
    <location>
        <position position="3"/>
    </location>
    <ligand>
        <name>[2Fe-2S] cluster</name>
        <dbReference type="ChEBI" id="CHEBI:190135"/>
    </ligand>
</feature>
<feature type="binding site" evidence="9">
    <location>
        <position position="18"/>
    </location>
    <ligand>
        <name>[2Fe-2S] cluster</name>
        <dbReference type="ChEBI" id="CHEBI:190135"/>
    </ligand>
</feature>
<keyword evidence="11" id="KW-1185">Reference proteome</keyword>
<feature type="binding site" evidence="9">
    <location>
        <position position="489"/>
    </location>
    <ligand>
        <name>hybrid [4Fe-2O-2S] cluster</name>
        <dbReference type="ChEBI" id="CHEBI:60519"/>
    </ligand>
</feature>
<comment type="similarity">
    <text evidence="9">Belongs to the HCP family.</text>
</comment>
<dbReference type="PIRSF" id="PIRSF000076">
    <property type="entry name" value="HCP"/>
    <property type="match status" value="1"/>
</dbReference>
<evidence type="ECO:0000313" key="11">
    <source>
        <dbReference type="Proteomes" id="UP000198854"/>
    </source>
</evidence>
<comment type="catalytic activity">
    <reaction evidence="8 9">
        <text>A + NH4(+) + H2O = hydroxylamine + AH2 + H(+)</text>
        <dbReference type="Rhea" id="RHEA:22052"/>
        <dbReference type="ChEBI" id="CHEBI:13193"/>
        <dbReference type="ChEBI" id="CHEBI:15377"/>
        <dbReference type="ChEBI" id="CHEBI:15378"/>
        <dbReference type="ChEBI" id="CHEBI:15429"/>
        <dbReference type="ChEBI" id="CHEBI:17499"/>
        <dbReference type="ChEBI" id="CHEBI:28938"/>
        <dbReference type="EC" id="1.7.99.1"/>
    </reaction>
</comment>
<evidence type="ECO:0000256" key="6">
    <source>
        <dbReference type="ARBA" id="ARBA00023004"/>
    </source>
</evidence>
<proteinExistence type="inferred from homology"/>
<organism evidence="10 11">
    <name type="scientific">Vibrio xiamenensis</name>
    <dbReference type="NCBI Taxonomy" id="861298"/>
    <lineage>
        <taxon>Bacteria</taxon>
        <taxon>Pseudomonadati</taxon>
        <taxon>Pseudomonadota</taxon>
        <taxon>Gammaproteobacteria</taxon>
        <taxon>Vibrionales</taxon>
        <taxon>Vibrionaceae</taxon>
        <taxon>Vibrio</taxon>
    </lineage>
</organism>
<protein>
    <recommendedName>
        <fullName evidence="9">Hydroxylamine reductase</fullName>
        <ecNumber evidence="9">1.7.99.1</ecNumber>
    </recommendedName>
    <alternativeName>
        <fullName evidence="9">Hybrid-cluster protein</fullName>
        <shortName evidence="9">HCP</shortName>
    </alternativeName>
    <alternativeName>
        <fullName evidence="9">Prismane protein</fullName>
    </alternativeName>
</protein>
<dbReference type="STRING" id="861298.SAMN04488136_10231"/>
<evidence type="ECO:0000256" key="1">
    <source>
        <dbReference type="ARBA" id="ARBA00004496"/>
    </source>
</evidence>
<comment type="cofactor">
    <cofactor evidence="9">
        <name>hybrid [4Fe-2O-2S] cluster</name>
        <dbReference type="ChEBI" id="CHEBI:60519"/>
    </cofactor>
    <text evidence="9">Binds 1 hybrid [4Fe-2O-2S] cluster.</text>
</comment>
<dbReference type="InterPro" id="IPR004137">
    <property type="entry name" value="HCP/CODH"/>
</dbReference>
<evidence type="ECO:0000256" key="7">
    <source>
        <dbReference type="ARBA" id="ARBA00023014"/>
    </source>
</evidence>
<dbReference type="EMBL" id="FNDD01000002">
    <property type="protein sequence ID" value="SDG72841.1"/>
    <property type="molecule type" value="Genomic_DNA"/>
</dbReference>
<feature type="binding site" evidence="9">
    <location>
        <position position="453"/>
    </location>
    <ligand>
        <name>hybrid [4Fe-2O-2S] cluster</name>
        <dbReference type="ChEBI" id="CHEBI:60519"/>
    </ligand>
</feature>
<dbReference type="NCBIfam" id="TIGR01703">
    <property type="entry name" value="hybrid_clust"/>
    <property type="match status" value="1"/>
</dbReference>
<keyword evidence="4 9" id="KW-0479">Metal-binding</keyword>
<dbReference type="FunFam" id="1.20.1270.20:FF:000001">
    <property type="entry name" value="Hydroxylamine reductase"/>
    <property type="match status" value="1"/>
</dbReference>
<keyword evidence="6 9" id="KW-0408">Iron</keyword>
<comment type="cofactor">
    <cofactor evidence="9">
        <name>[2Fe-2S] cluster</name>
        <dbReference type="ChEBI" id="CHEBI:190135"/>
    </cofactor>
    <text evidence="9">Binds 1 [2Fe-2S] cluster.</text>
</comment>
<dbReference type="InterPro" id="IPR010048">
    <property type="entry name" value="Hydroxylam_reduct"/>
</dbReference>
<feature type="binding site" evidence="9">
    <location>
        <position position="244"/>
    </location>
    <ligand>
        <name>hybrid [4Fe-2O-2S] cluster</name>
        <dbReference type="ChEBI" id="CHEBI:60519"/>
    </ligand>
</feature>
<feature type="binding site" evidence="9">
    <location>
        <position position="6"/>
    </location>
    <ligand>
        <name>[2Fe-2S] cluster</name>
        <dbReference type="ChEBI" id="CHEBI:190135"/>
    </ligand>
</feature>
<evidence type="ECO:0000256" key="8">
    <source>
        <dbReference type="ARBA" id="ARBA00051350"/>
    </source>
</evidence>
<keyword evidence="3 9" id="KW-0001">2Fe-2S</keyword>
<keyword evidence="7 9" id="KW-0411">Iron-sulfur</keyword>
<dbReference type="NCBIfam" id="NF003658">
    <property type="entry name" value="PRK05290.1"/>
    <property type="match status" value="1"/>
</dbReference>
<name>A0A1G7WLG7_9VIBR</name>
<evidence type="ECO:0000256" key="4">
    <source>
        <dbReference type="ARBA" id="ARBA00022723"/>
    </source>
</evidence>
<keyword evidence="5 9" id="KW-0560">Oxidoreductase</keyword>
<feature type="binding site" description="via persulfide group" evidence="9">
    <location>
        <position position="400"/>
    </location>
    <ligand>
        <name>hybrid [4Fe-2O-2S] cluster</name>
        <dbReference type="ChEBI" id="CHEBI:60519"/>
    </ligand>
</feature>
<dbReference type="GO" id="GO:0050418">
    <property type="term" value="F:hydroxylamine reductase activity"/>
    <property type="evidence" value="ECO:0007669"/>
    <property type="project" value="UniProtKB-UniRule"/>
</dbReference>
<dbReference type="GO" id="GO:0005737">
    <property type="term" value="C:cytoplasm"/>
    <property type="evidence" value="ECO:0007669"/>
    <property type="project" value="UniProtKB-SubCell"/>
</dbReference>
<dbReference type="EC" id="1.7.99.1" evidence="9"/>
<gene>
    <name evidence="9" type="primary">hcp</name>
    <name evidence="10" type="ORF">SAMN04488136_10231</name>
</gene>
<dbReference type="GO" id="GO:0042542">
    <property type="term" value="P:response to hydrogen peroxide"/>
    <property type="evidence" value="ECO:0007669"/>
    <property type="project" value="TreeGrafter"/>
</dbReference>
<evidence type="ECO:0000256" key="2">
    <source>
        <dbReference type="ARBA" id="ARBA00022490"/>
    </source>
</evidence>
<dbReference type="Gene3D" id="3.40.50.2030">
    <property type="match status" value="2"/>
</dbReference>
<keyword evidence="2 9" id="KW-0963">Cytoplasm</keyword>
<feature type="binding site" evidence="9">
    <location>
        <position position="312"/>
    </location>
    <ligand>
        <name>hybrid [4Fe-2O-2S] cluster</name>
        <dbReference type="ChEBI" id="CHEBI:60519"/>
    </ligand>
</feature>
<comment type="subcellular location">
    <subcellularLocation>
        <location evidence="1 9">Cytoplasm</location>
    </subcellularLocation>
</comment>
<dbReference type="AlphaFoldDB" id="A0A1G7WLG7"/>
<dbReference type="PANTHER" id="PTHR30109">
    <property type="entry name" value="HYDROXYLAMINE REDUCTASE"/>
    <property type="match status" value="1"/>
</dbReference>
<dbReference type="Gene3D" id="1.20.1270.20">
    <property type="match status" value="2"/>
</dbReference>
<dbReference type="PANTHER" id="PTHR30109:SF0">
    <property type="entry name" value="HYDROXYLAMINE REDUCTASE"/>
    <property type="match status" value="1"/>
</dbReference>
<feature type="binding site" evidence="9">
    <location>
        <position position="268"/>
    </location>
    <ligand>
        <name>hybrid [4Fe-2O-2S] cluster</name>
        <dbReference type="ChEBI" id="CHEBI:60519"/>
    </ligand>
</feature>
<dbReference type="Proteomes" id="UP000198854">
    <property type="component" value="Unassembled WGS sequence"/>
</dbReference>
<feature type="modified residue" description="Cysteine persulfide" evidence="9">
    <location>
        <position position="400"/>
    </location>
</feature>
<dbReference type="InterPro" id="IPR011254">
    <property type="entry name" value="Prismane-like_sf"/>
</dbReference>
<reference evidence="10 11" key="1">
    <citation type="submission" date="2016-10" db="EMBL/GenBank/DDBJ databases">
        <authorList>
            <person name="de Groot N.N."/>
        </authorList>
    </citation>
    <scope>NUCLEOTIDE SEQUENCE [LARGE SCALE GENOMIC DNA]</scope>
    <source>
        <strain evidence="10 11">CGMCC 1.10228</strain>
    </source>
</reference>
<evidence type="ECO:0000256" key="3">
    <source>
        <dbReference type="ARBA" id="ARBA00022714"/>
    </source>
</evidence>
<dbReference type="HAMAP" id="MF_00069">
    <property type="entry name" value="Hydroxylam_reduct"/>
    <property type="match status" value="1"/>
</dbReference>
<dbReference type="GO" id="GO:0051537">
    <property type="term" value="F:2 iron, 2 sulfur cluster binding"/>
    <property type="evidence" value="ECO:0007669"/>
    <property type="project" value="UniProtKB-KW"/>
</dbReference>
<dbReference type="GO" id="GO:0004601">
    <property type="term" value="F:peroxidase activity"/>
    <property type="evidence" value="ECO:0007669"/>
    <property type="project" value="TreeGrafter"/>
</dbReference>